<keyword evidence="2" id="KW-1185">Reference proteome</keyword>
<evidence type="ECO:0000313" key="1">
    <source>
        <dbReference type="EMBL" id="KAG4304448.1"/>
    </source>
</evidence>
<sequence length="542" mass="62525">MCGIFLKITPLQSENQDDNKENIDLVNFRGPDGFKTIDIELNHVKLKMCCSVLNLRGNRDIVLQPIENDYGDVLFWNGEVWDGLEMAFFDNDTVQLMKALSSPFTNIFDVMSHIYGPYSFKNKEKLWYGRDCLGRRSLLKQASLETNSSFHFLLSSVSNGDILWEEVPANGLYCLDLSRVSENKFEEERIPYVHESSDLKGLYLKYPYPLMNMSLEPVGYERLNMYVDEFYNILKHALYIRTMSIPLKSENQPRLAILYSGGLDSSVLAKIIHEILPLNEPVDLLNVAFEDLRFSSEQKEKSSKNTSFDDVYNCPDRITGFNAYKELCEVTENQRPWRFVQINISRSELNSHKSTIIKLMHPNDTVMDFNISMAFYFAARGYGVLRYGDDSLVEYNSVARLIFFSLGADEQLGGYSQHLKKYISGGWSEVINELSYNISRLSYRNLGRDDRVISHHGKEIRYPYLDENVVKFLCKLPVRGKMDFTIQNGEKLLLRKLCQKLGLIYPSKEKKRAIQFGSRSAKIGINIGKKVNGYDKLEKKCQ</sequence>
<protein>
    <submittedName>
        <fullName evidence="1">Uncharacterized protein</fullName>
    </submittedName>
</protein>
<accession>A0ACB7CBZ4</accession>
<evidence type="ECO:0000313" key="2">
    <source>
        <dbReference type="Proteomes" id="UP000768646"/>
    </source>
</evidence>
<proteinExistence type="predicted"/>
<name>A0ACB7CBZ4_9ASCO</name>
<reference evidence="1 2" key="1">
    <citation type="journal article" date="2021" name="Commun. Biol.">
        <title>Genomic insights into the host specific adaptation of the Pneumocystis genus.</title>
        <authorList>
            <person name="Cisse O.H."/>
            <person name="Ma L."/>
            <person name="Dekker J.P."/>
            <person name="Khil P.P."/>
            <person name="Youn J.-H."/>
            <person name="Brenchley J.M."/>
            <person name="Blair R."/>
            <person name="Pahar B."/>
            <person name="Chabe M."/>
            <person name="Van Rompay K.K.A."/>
            <person name="Keesler R."/>
            <person name="Sukura A."/>
            <person name="Hirsch V."/>
            <person name="Kutty G."/>
            <person name="Liu Y."/>
            <person name="Peng L."/>
            <person name="Chen J."/>
            <person name="Song J."/>
            <person name="Weissenbacher-Lang C."/>
            <person name="Xu J."/>
            <person name="Upham N.S."/>
            <person name="Stajich J.E."/>
            <person name="Cuomo C.A."/>
            <person name="Cushion M.T."/>
            <person name="Kovacs J.A."/>
        </authorList>
    </citation>
    <scope>NUCLEOTIDE SEQUENCE [LARGE SCALE GENOMIC DNA]</scope>
    <source>
        <strain evidence="1 2">RABM</strain>
    </source>
</reference>
<comment type="caution">
    <text evidence="1">The sequence shown here is derived from an EMBL/GenBank/DDBJ whole genome shotgun (WGS) entry which is preliminary data.</text>
</comment>
<organism evidence="1 2">
    <name type="scientific">Pneumocystis oryctolagi</name>
    <dbReference type="NCBI Taxonomy" id="42067"/>
    <lineage>
        <taxon>Eukaryota</taxon>
        <taxon>Fungi</taxon>
        <taxon>Dikarya</taxon>
        <taxon>Ascomycota</taxon>
        <taxon>Taphrinomycotina</taxon>
        <taxon>Pneumocystomycetes</taxon>
        <taxon>Pneumocystaceae</taxon>
        <taxon>Pneumocystis</taxon>
    </lineage>
</organism>
<dbReference type="EMBL" id="JABTEG010000008">
    <property type="protein sequence ID" value="KAG4304448.1"/>
    <property type="molecule type" value="Genomic_DNA"/>
</dbReference>
<gene>
    <name evidence="1" type="ORF">PORY_002158</name>
</gene>
<dbReference type="Proteomes" id="UP000768646">
    <property type="component" value="Unassembled WGS sequence"/>
</dbReference>